<evidence type="ECO:0000313" key="1">
    <source>
        <dbReference type="EMBL" id="MCW0399327.1"/>
    </source>
</evidence>
<sequence length="64" mass="7116">MRVRLDRMHGLLSDDVDDGGHVLHASYFAMAVANGVPSDDPALQACRESYYEARQRHENADDVA</sequence>
<reference evidence="1 2" key="1">
    <citation type="submission" date="2022-06" db="EMBL/GenBank/DDBJ databases">
        <title>Dynamics of rice microbiomes reveals core vertical transmitted seed endophytes.</title>
        <authorList>
            <person name="Liao K."/>
            <person name="Zhang X."/>
        </authorList>
    </citation>
    <scope>NUCLEOTIDE SEQUENCE [LARGE SCALE GENOMIC DNA]</scope>
    <source>
        <strain evidence="1 2">YT10-10-1</strain>
    </source>
</reference>
<gene>
    <name evidence="1" type="ORF">NB700_001883</name>
</gene>
<evidence type="ECO:0000313" key="2">
    <source>
        <dbReference type="Proteomes" id="UP001320843"/>
    </source>
</evidence>
<protein>
    <submittedName>
        <fullName evidence="1">Uncharacterized protein</fullName>
    </submittedName>
</protein>
<proteinExistence type="predicted"/>
<keyword evidence="2" id="KW-1185">Reference proteome</keyword>
<dbReference type="EMBL" id="JANFWR010000010">
    <property type="protein sequence ID" value="MCW0399327.1"/>
    <property type="molecule type" value="Genomic_DNA"/>
</dbReference>
<name>A0ABT3DV11_9XANT</name>
<dbReference type="Proteomes" id="UP001320843">
    <property type="component" value="Unassembled WGS sequence"/>
</dbReference>
<comment type="caution">
    <text evidence="1">The sequence shown here is derived from an EMBL/GenBank/DDBJ whole genome shotgun (WGS) entry which is preliminary data.</text>
</comment>
<accession>A0ABT3DV11</accession>
<organism evidence="1 2">
    <name type="scientific">Xanthomonas sacchari</name>
    <dbReference type="NCBI Taxonomy" id="56458"/>
    <lineage>
        <taxon>Bacteria</taxon>
        <taxon>Pseudomonadati</taxon>
        <taxon>Pseudomonadota</taxon>
        <taxon>Gammaproteobacteria</taxon>
        <taxon>Lysobacterales</taxon>
        <taxon>Lysobacteraceae</taxon>
        <taxon>Xanthomonas</taxon>
    </lineage>
</organism>